<evidence type="ECO:0000313" key="2">
    <source>
        <dbReference type="EMBL" id="JAH53546.1"/>
    </source>
</evidence>
<accession>A0A0E9TIX7</accession>
<evidence type="ECO:0000256" key="1">
    <source>
        <dbReference type="SAM" id="MobiDB-lite"/>
    </source>
</evidence>
<organism evidence="2">
    <name type="scientific">Anguilla anguilla</name>
    <name type="common">European freshwater eel</name>
    <name type="synonym">Muraena anguilla</name>
    <dbReference type="NCBI Taxonomy" id="7936"/>
    <lineage>
        <taxon>Eukaryota</taxon>
        <taxon>Metazoa</taxon>
        <taxon>Chordata</taxon>
        <taxon>Craniata</taxon>
        <taxon>Vertebrata</taxon>
        <taxon>Euteleostomi</taxon>
        <taxon>Actinopterygii</taxon>
        <taxon>Neopterygii</taxon>
        <taxon>Teleostei</taxon>
        <taxon>Anguilliformes</taxon>
        <taxon>Anguillidae</taxon>
        <taxon>Anguilla</taxon>
    </lineage>
</organism>
<sequence>MFLDLGQLQLPGDHGTTRAMQPAPYGGRDGEYQ</sequence>
<feature type="region of interest" description="Disordered" evidence="1">
    <location>
        <begin position="1"/>
        <end position="33"/>
    </location>
</feature>
<proteinExistence type="predicted"/>
<reference evidence="2" key="1">
    <citation type="submission" date="2014-11" db="EMBL/GenBank/DDBJ databases">
        <authorList>
            <person name="Amaro Gonzalez C."/>
        </authorList>
    </citation>
    <scope>NUCLEOTIDE SEQUENCE</scope>
</reference>
<protein>
    <submittedName>
        <fullName evidence="2">Uncharacterized protein</fullName>
    </submittedName>
</protein>
<reference evidence="2" key="2">
    <citation type="journal article" date="2015" name="Fish Shellfish Immunol.">
        <title>Early steps in the European eel (Anguilla anguilla)-Vibrio vulnificus interaction in the gills: Role of the RtxA13 toxin.</title>
        <authorList>
            <person name="Callol A."/>
            <person name="Pajuelo D."/>
            <person name="Ebbesson L."/>
            <person name="Teles M."/>
            <person name="MacKenzie S."/>
            <person name="Amaro C."/>
        </authorList>
    </citation>
    <scope>NUCLEOTIDE SEQUENCE</scope>
</reference>
<name>A0A0E9TIX7_ANGAN</name>
<dbReference type="AlphaFoldDB" id="A0A0E9TIX7"/>
<dbReference type="EMBL" id="GBXM01055031">
    <property type="protein sequence ID" value="JAH53546.1"/>
    <property type="molecule type" value="Transcribed_RNA"/>
</dbReference>